<reference evidence="5 6" key="1">
    <citation type="journal article" date="2016" name="Nat. Commun.">
        <title>Thousands of microbial genomes shed light on interconnected biogeochemical processes in an aquifer system.</title>
        <authorList>
            <person name="Anantharaman K."/>
            <person name="Brown C.T."/>
            <person name="Hug L.A."/>
            <person name="Sharon I."/>
            <person name="Castelle C.J."/>
            <person name="Probst A.J."/>
            <person name="Thomas B.C."/>
            <person name="Singh A."/>
            <person name="Wilkins M.J."/>
            <person name="Karaoz U."/>
            <person name="Brodie E.L."/>
            <person name="Williams K.H."/>
            <person name="Hubbard S.S."/>
            <person name="Banfield J.F."/>
        </authorList>
    </citation>
    <scope>NUCLEOTIDE SEQUENCE [LARGE SCALE GENOMIC DNA]</scope>
</reference>
<gene>
    <name evidence="5" type="ORF">A2557_05595</name>
</gene>
<sequence length="113" mass="12309">MSENCLFCKIASKAIAAKVVAEDDGNLAFWDLNPQAPTHVLVIPKGHLGRIGEAQPQDQERLGRLMLFAAQVAEQLGLKDYRLVINNGAGAGQTVFHLHLHLLAGREFSWPPG</sequence>
<dbReference type="PRINTS" id="PR00332">
    <property type="entry name" value="HISTRIAD"/>
</dbReference>
<dbReference type="InterPro" id="IPR001310">
    <property type="entry name" value="Histidine_triad_HIT"/>
</dbReference>
<dbReference type="PROSITE" id="PS51084">
    <property type="entry name" value="HIT_2"/>
    <property type="match status" value="1"/>
</dbReference>
<accession>A0A1F6GQ25</accession>
<dbReference type="PROSITE" id="PS00892">
    <property type="entry name" value="HIT_1"/>
    <property type="match status" value="1"/>
</dbReference>
<dbReference type="InterPro" id="IPR019808">
    <property type="entry name" value="Histidine_triad_CS"/>
</dbReference>
<proteinExistence type="predicted"/>
<evidence type="ECO:0000256" key="3">
    <source>
        <dbReference type="PROSITE-ProRule" id="PRU00464"/>
    </source>
</evidence>
<feature type="active site" description="Tele-AMP-histidine intermediate" evidence="1">
    <location>
        <position position="99"/>
    </location>
</feature>
<evidence type="ECO:0000256" key="1">
    <source>
        <dbReference type="PIRSR" id="PIRSR601310-1"/>
    </source>
</evidence>
<dbReference type="InterPro" id="IPR036265">
    <property type="entry name" value="HIT-like_sf"/>
</dbReference>
<evidence type="ECO:0000259" key="4">
    <source>
        <dbReference type="PROSITE" id="PS51084"/>
    </source>
</evidence>
<evidence type="ECO:0000256" key="2">
    <source>
        <dbReference type="PIRSR" id="PIRSR601310-3"/>
    </source>
</evidence>
<feature type="domain" description="HIT" evidence="4">
    <location>
        <begin position="6"/>
        <end position="113"/>
    </location>
</feature>
<protein>
    <submittedName>
        <fullName evidence="5">Histidine triad nucleotide-binding protein</fullName>
    </submittedName>
</protein>
<dbReference type="EMBL" id="MFNF01000048">
    <property type="protein sequence ID" value="OGH00204.1"/>
    <property type="molecule type" value="Genomic_DNA"/>
</dbReference>
<evidence type="ECO:0000313" key="5">
    <source>
        <dbReference type="EMBL" id="OGH00204.1"/>
    </source>
</evidence>
<dbReference type="CDD" id="cd01276">
    <property type="entry name" value="PKCI_related"/>
    <property type="match status" value="1"/>
</dbReference>
<dbReference type="Proteomes" id="UP000177583">
    <property type="component" value="Unassembled WGS sequence"/>
</dbReference>
<comment type="caution">
    <text evidence="5">The sequence shown here is derived from an EMBL/GenBank/DDBJ whole genome shotgun (WGS) entry which is preliminary data.</text>
</comment>
<dbReference type="AlphaFoldDB" id="A0A1F6GQ25"/>
<dbReference type="Pfam" id="PF01230">
    <property type="entry name" value="HIT"/>
    <property type="match status" value="1"/>
</dbReference>
<organism evidence="5 6">
    <name type="scientific">Candidatus Lambdaproteobacteria bacterium RIFOXYD2_FULL_56_26</name>
    <dbReference type="NCBI Taxonomy" id="1817773"/>
    <lineage>
        <taxon>Bacteria</taxon>
        <taxon>Pseudomonadati</taxon>
        <taxon>Pseudomonadota</taxon>
        <taxon>Candidatus Lambdaproteobacteria</taxon>
    </lineage>
</organism>
<dbReference type="GO" id="GO:0003824">
    <property type="term" value="F:catalytic activity"/>
    <property type="evidence" value="ECO:0007669"/>
    <property type="project" value="InterPro"/>
</dbReference>
<evidence type="ECO:0000313" key="6">
    <source>
        <dbReference type="Proteomes" id="UP000177583"/>
    </source>
</evidence>
<dbReference type="Gene3D" id="3.30.428.10">
    <property type="entry name" value="HIT-like"/>
    <property type="match status" value="1"/>
</dbReference>
<feature type="short sequence motif" description="Histidine triad motif" evidence="2 3">
    <location>
        <begin position="97"/>
        <end position="101"/>
    </location>
</feature>
<name>A0A1F6GQ25_9PROT</name>
<dbReference type="PANTHER" id="PTHR23089">
    <property type="entry name" value="HISTIDINE TRIAD HIT PROTEIN"/>
    <property type="match status" value="1"/>
</dbReference>
<dbReference type="InterPro" id="IPR011146">
    <property type="entry name" value="HIT-like"/>
</dbReference>
<dbReference type="SUPFAM" id="SSF54197">
    <property type="entry name" value="HIT-like"/>
    <property type="match status" value="1"/>
</dbReference>